<comment type="caution">
    <text evidence="2">The sequence shown here is derived from an EMBL/GenBank/DDBJ whole genome shotgun (WGS) entry which is preliminary data.</text>
</comment>
<evidence type="ECO:0000313" key="3">
    <source>
        <dbReference type="Proteomes" id="UP000294886"/>
    </source>
</evidence>
<dbReference type="AlphaFoldDB" id="A0A4R2JGK2"/>
<dbReference type="RefSeq" id="WP_132040612.1">
    <property type="nucleotide sequence ID" value="NZ_SLWU01000028.1"/>
</dbReference>
<keyword evidence="1" id="KW-0812">Transmembrane</keyword>
<organism evidence="2 3">
    <name type="scientific">Caldanaerobacter subterraneus</name>
    <dbReference type="NCBI Taxonomy" id="911092"/>
    <lineage>
        <taxon>Bacteria</taxon>
        <taxon>Bacillati</taxon>
        <taxon>Bacillota</taxon>
        <taxon>Clostridia</taxon>
        <taxon>Thermoanaerobacterales</taxon>
        <taxon>Thermoanaerobacteraceae</taxon>
        <taxon>Caldanaerobacter</taxon>
    </lineage>
</organism>
<dbReference type="EMBL" id="SLWU01000028">
    <property type="protein sequence ID" value="TCO57777.1"/>
    <property type="molecule type" value="Genomic_DNA"/>
</dbReference>
<proteinExistence type="predicted"/>
<reference evidence="2 3" key="1">
    <citation type="submission" date="2019-03" db="EMBL/GenBank/DDBJ databases">
        <title>Genomic Encyclopedia of Type Strains, Phase IV (KMG-IV): sequencing the most valuable type-strain genomes for metagenomic binning, comparative biology and taxonomic classification.</title>
        <authorList>
            <person name="Goeker M."/>
        </authorList>
    </citation>
    <scope>NUCLEOTIDE SEQUENCE [LARGE SCALE GENOMIC DNA]</scope>
    <source>
        <strain evidence="2 3">DSM 13054</strain>
    </source>
</reference>
<gene>
    <name evidence="2" type="ORF">EV203_1286</name>
</gene>
<evidence type="ECO:0000256" key="1">
    <source>
        <dbReference type="SAM" id="Phobius"/>
    </source>
</evidence>
<keyword evidence="1" id="KW-1133">Transmembrane helix</keyword>
<protein>
    <submittedName>
        <fullName evidence="2">Uncharacterized protein</fullName>
    </submittedName>
</protein>
<sequence length="148" mass="16746">MIKRLCADKRGNGMLIYALGIVVAALMFTWYQTAFSQLLIERTKLLKIADEAVLKASWEIYEYQSLTLSQTGTIDPQALQKGVAKVVDYFSKNGYTVKNTNLSVQRGYLVLKTEIDLYYKKPSLLNPVAQIEKATIPVESKTTLKKFK</sequence>
<keyword evidence="1" id="KW-0472">Membrane</keyword>
<feature type="transmembrane region" description="Helical" evidence="1">
    <location>
        <begin position="12"/>
        <end position="31"/>
    </location>
</feature>
<accession>A0A4R2JGK2</accession>
<evidence type="ECO:0000313" key="2">
    <source>
        <dbReference type="EMBL" id="TCO57777.1"/>
    </source>
</evidence>
<dbReference type="Proteomes" id="UP000294886">
    <property type="component" value="Unassembled WGS sequence"/>
</dbReference>
<name>A0A4R2JGK2_9THEO</name>